<dbReference type="EMBL" id="UINC01006333">
    <property type="protein sequence ID" value="SVA26911.1"/>
    <property type="molecule type" value="Genomic_DNA"/>
</dbReference>
<reference evidence="1" key="1">
    <citation type="submission" date="2018-05" db="EMBL/GenBank/DDBJ databases">
        <authorList>
            <person name="Lanie J.A."/>
            <person name="Ng W.-L."/>
            <person name="Kazmierczak K.M."/>
            <person name="Andrzejewski T.M."/>
            <person name="Davidsen T.M."/>
            <person name="Wayne K.J."/>
            <person name="Tettelin H."/>
            <person name="Glass J.I."/>
            <person name="Rusch D."/>
            <person name="Podicherti R."/>
            <person name="Tsui H.-C.T."/>
            <person name="Winkler M.E."/>
        </authorList>
    </citation>
    <scope>NUCLEOTIDE SEQUENCE</scope>
</reference>
<dbReference type="SUPFAM" id="SSF53474">
    <property type="entry name" value="alpha/beta-Hydrolases"/>
    <property type="match status" value="1"/>
</dbReference>
<sequence length="47" mass="5229">MFQGFEDLQIETNGTTINLVKGGSGPPMLMLHGYPQTHAMWNKIAPR</sequence>
<proteinExistence type="predicted"/>
<dbReference type="AlphaFoldDB" id="A0A381UGP8"/>
<dbReference type="InterPro" id="IPR029058">
    <property type="entry name" value="AB_hydrolase_fold"/>
</dbReference>
<feature type="non-terminal residue" evidence="1">
    <location>
        <position position="47"/>
    </location>
</feature>
<gene>
    <name evidence="1" type="ORF">METZ01_LOCUS79765</name>
</gene>
<protein>
    <recommendedName>
        <fullName evidence="2">AB hydrolase-1 domain-containing protein</fullName>
    </recommendedName>
</protein>
<evidence type="ECO:0000313" key="1">
    <source>
        <dbReference type="EMBL" id="SVA26911.1"/>
    </source>
</evidence>
<accession>A0A381UGP8</accession>
<dbReference type="Gene3D" id="3.40.50.1820">
    <property type="entry name" value="alpha/beta hydrolase"/>
    <property type="match status" value="1"/>
</dbReference>
<name>A0A381UGP8_9ZZZZ</name>
<evidence type="ECO:0008006" key="2">
    <source>
        <dbReference type="Google" id="ProtNLM"/>
    </source>
</evidence>
<organism evidence="1">
    <name type="scientific">marine metagenome</name>
    <dbReference type="NCBI Taxonomy" id="408172"/>
    <lineage>
        <taxon>unclassified sequences</taxon>
        <taxon>metagenomes</taxon>
        <taxon>ecological metagenomes</taxon>
    </lineage>
</organism>